<name>A0A1R3H100_COCAP</name>
<dbReference type="Gramene" id="OMO64009">
    <property type="protein sequence ID" value="OMO64009"/>
    <property type="gene ID" value="CCACVL1_22130"/>
</dbReference>
<dbReference type="AlphaFoldDB" id="A0A1R3H100"/>
<protein>
    <submittedName>
        <fullName evidence="1">Uncharacterized protein</fullName>
    </submittedName>
</protein>
<dbReference type="Proteomes" id="UP000188268">
    <property type="component" value="Unassembled WGS sequence"/>
</dbReference>
<reference evidence="1 2" key="1">
    <citation type="submission" date="2013-09" db="EMBL/GenBank/DDBJ databases">
        <title>Corchorus capsularis genome sequencing.</title>
        <authorList>
            <person name="Alam M."/>
            <person name="Haque M.S."/>
            <person name="Islam M.S."/>
            <person name="Emdad E.M."/>
            <person name="Islam M.M."/>
            <person name="Ahmed B."/>
            <person name="Halim A."/>
            <person name="Hossen Q.M.M."/>
            <person name="Hossain M.Z."/>
            <person name="Ahmed R."/>
            <person name="Khan M.M."/>
            <person name="Islam R."/>
            <person name="Rashid M.M."/>
            <person name="Khan S.A."/>
            <person name="Rahman M.S."/>
            <person name="Alam M."/>
        </authorList>
    </citation>
    <scope>NUCLEOTIDE SEQUENCE [LARGE SCALE GENOMIC DNA]</scope>
    <source>
        <strain evidence="2">cv. CVL-1</strain>
        <tissue evidence="1">Whole seedling</tissue>
    </source>
</reference>
<sequence>MSPTEKLQCGISGMHRGDYFEGLFLMTNGTGSVAMSAADGEKAVIVETIASSVLRFVREELSLDSKVCCEARSSYSWELKDSVMALRASVTDVSVFSTFLSTKRVLVRCAWADPEATKPWNIDEPKAL</sequence>
<dbReference type="EMBL" id="AWWV01012853">
    <property type="protein sequence ID" value="OMO64009.1"/>
    <property type="molecule type" value="Genomic_DNA"/>
</dbReference>
<accession>A0A1R3H100</accession>
<gene>
    <name evidence="1" type="ORF">CCACVL1_22130</name>
</gene>
<organism evidence="1 2">
    <name type="scientific">Corchorus capsularis</name>
    <name type="common">Jute</name>
    <dbReference type="NCBI Taxonomy" id="210143"/>
    <lineage>
        <taxon>Eukaryota</taxon>
        <taxon>Viridiplantae</taxon>
        <taxon>Streptophyta</taxon>
        <taxon>Embryophyta</taxon>
        <taxon>Tracheophyta</taxon>
        <taxon>Spermatophyta</taxon>
        <taxon>Magnoliopsida</taxon>
        <taxon>eudicotyledons</taxon>
        <taxon>Gunneridae</taxon>
        <taxon>Pentapetalae</taxon>
        <taxon>rosids</taxon>
        <taxon>malvids</taxon>
        <taxon>Malvales</taxon>
        <taxon>Malvaceae</taxon>
        <taxon>Grewioideae</taxon>
        <taxon>Apeibeae</taxon>
        <taxon>Corchorus</taxon>
    </lineage>
</organism>
<evidence type="ECO:0000313" key="2">
    <source>
        <dbReference type="Proteomes" id="UP000188268"/>
    </source>
</evidence>
<keyword evidence="2" id="KW-1185">Reference proteome</keyword>
<comment type="caution">
    <text evidence="1">The sequence shown here is derived from an EMBL/GenBank/DDBJ whole genome shotgun (WGS) entry which is preliminary data.</text>
</comment>
<proteinExistence type="predicted"/>
<evidence type="ECO:0000313" key="1">
    <source>
        <dbReference type="EMBL" id="OMO64009.1"/>
    </source>
</evidence>